<accession>A0A9Q0MWX8</accession>
<comment type="caution">
    <text evidence="1">The sequence shown here is derived from an EMBL/GenBank/DDBJ whole genome shotgun (WGS) entry which is preliminary data.</text>
</comment>
<dbReference type="EMBL" id="WJQU01000003">
    <property type="protein sequence ID" value="KAJ6638694.1"/>
    <property type="molecule type" value="Genomic_DNA"/>
</dbReference>
<sequence>MRDDEEVDSTIVFRYCILQHRHVPLNMRKPTVYAENNNILSSGHCMRNVHQRNDSMFGKSLQLINSAETKIDIIIGRPSAINFALVLLLSRWPPLTCNLK</sequence>
<gene>
    <name evidence="1" type="ORF">Bhyg_11431</name>
</gene>
<keyword evidence="2" id="KW-1185">Reference proteome</keyword>
<reference evidence="1" key="1">
    <citation type="submission" date="2022-07" db="EMBL/GenBank/DDBJ databases">
        <authorList>
            <person name="Trinca V."/>
            <person name="Uliana J.V.C."/>
            <person name="Torres T.T."/>
            <person name="Ward R.J."/>
            <person name="Monesi N."/>
        </authorList>
    </citation>
    <scope>NUCLEOTIDE SEQUENCE</scope>
    <source>
        <strain evidence="1">HSMRA1968</strain>
        <tissue evidence="1">Whole embryos</tissue>
    </source>
</reference>
<evidence type="ECO:0000313" key="2">
    <source>
        <dbReference type="Proteomes" id="UP001151699"/>
    </source>
</evidence>
<dbReference type="AlphaFoldDB" id="A0A9Q0MWX8"/>
<organism evidence="1 2">
    <name type="scientific">Pseudolycoriella hygida</name>
    <dbReference type="NCBI Taxonomy" id="35572"/>
    <lineage>
        <taxon>Eukaryota</taxon>
        <taxon>Metazoa</taxon>
        <taxon>Ecdysozoa</taxon>
        <taxon>Arthropoda</taxon>
        <taxon>Hexapoda</taxon>
        <taxon>Insecta</taxon>
        <taxon>Pterygota</taxon>
        <taxon>Neoptera</taxon>
        <taxon>Endopterygota</taxon>
        <taxon>Diptera</taxon>
        <taxon>Nematocera</taxon>
        <taxon>Sciaroidea</taxon>
        <taxon>Sciaridae</taxon>
        <taxon>Pseudolycoriella</taxon>
    </lineage>
</organism>
<proteinExistence type="predicted"/>
<evidence type="ECO:0000313" key="1">
    <source>
        <dbReference type="EMBL" id="KAJ6638694.1"/>
    </source>
</evidence>
<dbReference type="Proteomes" id="UP001151699">
    <property type="component" value="Chromosome X"/>
</dbReference>
<protein>
    <submittedName>
        <fullName evidence="1">Uncharacterized protein</fullName>
    </submittedName>
</protein>
<name>A0A9Q0MWX8_9DIPT</name>